<accession>A0A1I6GF99</accession>
<proteinExistence type="predicted"/>
<dbReference type="AlphaFoldDB" id="A0A1I6GF99"/>
<sequence length="151" mass="16137">MGAAKFYQLKESPLDVALPKLVVMARAQGLRVLIRTADPDLAARLDAVLWKGPDASFLPHGIAGGPHDDAQPVLIGDVPVKGFDYVICVGGADLTAAEVTALARSCIMFDGWDEAALAHARSQWKALTDAGCTAQYHAQEDGRWVLKAQKN</sequence>
<dbReference type="STRING" id="390270.SAMN04488005_1564"/>
<dbReference type="Gene3D" id="3.40.50.10110">
    <property type="entry name" value="DNA polymerase III subunit chi"/>
    <property type="match status" value="1"/>
</dbReference>
<dbReference type="EMBL" id="FOYP01000001">
    <property type="protein sequence ID" value="SFR40849.1"/>
    <property type="molecule type" value="Genomic_DNA"/>
</dbReference>
<evidence type="ECO:0000313" key="2">
    <source>
        <dbReference type="Proteomes" id="UP000199478"/>
    </source>
</evidence>
<organism evidence="1 2">
    <name type="scientific">Yoonia tamlensis</name>
    <dbReference type="NCBI Taxonomy" id="390270"/>
    <lineage>
        <taxon>Bacteria</taxon>
        <taxon>Pseudomonadati</taxon>
        <taxon>Pseudomonadota</taxon>
        <taxon>Alphaproteobacteria</taxon>
        <taxon>Rhodobacterales</taxon>
        <taxon>Paracoccaceae</taxon>
        <taxon>Yoonia</taxon>
    </lineage>
</organism>
<dbReference type="InterPro" id="IPR007459">
    <property type="entry name" value="DNA_pol3_chi"/>
</dbReference>
<reference evidence="2" key="1">
    <citation type="submission" date="2016-10" db="EMBL/GenBank/DDBJ databases">
        <authorList>
            <person name="Varghese N."/>
            <person name="Submissions S."/>
        </authorList>
    </citation>
    <scope>NUCLEOTIDE SEQUENCE [LARGE SCALE GENOMIC DNA]</scope>
    <source>
        <strain evidence="2">DSM 26879</strain>
    </source>
</reference>
<dbReference type="GO" id="GO:0032298">
    <property type="term" value="P:positive regulation of DNA-templated DNA replication initiation"/>
    <property type="evidence" value="ECO:0007669"/>
    <property type="project" value="TreeGrafter"/>
</dbReference>
<dbReference type="GO" id="GO:0003887">
    <property type="term" value="F:DNA-directed DNA polymerase activity"/>
    <property type="evidence" value="ECO:0007669"/>
    <property type="project" value="InterPro"/>
</dbReference>
<dbReference type="PANTHER" id="PTHR38767">
    <property type="entry name" value="DNA POLYMERASE III SUBUNIT CHI"/>
    <property type="match status" value="1"/>
</dbReference>
<gene>
    <name evidence="1" type="ORF">SAMN04488005_1564</name>
</gene>
<dbReference type="OrthoDB" id="9795973at2"/>
<evidence type="ECO:0000313" key="1">
    <source>
        <dbReference type="EMBL" id="SFR40849.1"/>
    </source>
</evidence>
<dbReference type="PANTHER" id="PTHR38767:SF1">
    <property type="entry name" value="DNA POLYMERASE III SUBUNIT CHI"/>
    <property type="match status" value="1"/>
</dbReference>
<dbReference type="Pfam" id="PF04364">
    <property type="entry name" value="DNA_pol3_chi"/>
    <property type="match status" value="1"/>
</dbReference>
<dbReference type="SUPFAM" id="SSF102400">
    <property type="entry name" value="DNA polymerase III chi subunit"/>
    <property type="match status" value="1"/>
</dbReference>
<keyword evidence="2" id="KW-1185">Reference proteome</keyword>
<protein>
    <submittedName>
        <fullName evidence="1">DNA polymerase III, chi subunit</fullName>
    </submittedName>
</protein>
<dbReference type="RefSeq" id="WP_090198534.1">
    <property type="nucleotide sequence ID" value="NZ_FOYP01000001.1"/>
</dbReference>
<dbReference type="InterPro" id="IPR036768">
    <property type="entry name" value="PolIII_chi_sf"/>
</dbReference>
<name>A0A1I6GF99_9RHOB</name>
<dbReference type="Proteomes" id="UP000199478">
    <property type="component" value="Unassembled WGS sequence"/>
</dbReference>
<dbReference type="GO" id="GO:0006260">
    <property type="term" value="P:DNA replication"/>
    <property type="evidence" value="ECO:0007669"/>
    <property type="project" value="InterPro"/>
</dbReference>
<dbReference type="GO" id="GO:0003677">
    <property type="term" value="F:DNA binding"/>
    <property type="evidence" value="ECO:0007669"/>
    <property type="project" value="InterPro"/>
</dbReference>